<protein>
    <submittedName>
        <fullName evidence="3">MerR family transcriptional regulator</fullName>
    </submittedName>
</protein>
<keyword evidence="4" id="KW-1185">Reference proteome</keyword>
<dbReference type="EMBL" id="CP145316">
    <property type="protein sequence ID" value="XAM17967.1"/>
    <property type="molecule type" value="Genomic_DNA"/>
</dbReference>
<dbReference type="RefSeq" id="WP_343353485.1">
    <property type="nucleotide sequence ID" value="NZ_CP145316.1"/>
</dbReference>
<evidence type="ECO:0000259" key="2">
    <source>
        <dbReference type="PROSITE" id="PS50937"/>
    </source>
</evidence>
<organism evidence="3 4">
    <name type="scientific">Helicobacter mastomyrinus</name>
    <dbReference type="NCBI Taxonomy" id="287948"/>
    <lineage>
        <taxon>Bacteria</taxon>
        <taxon>Pseudomonadati</taxon>
        <taxon>Campylobacterota</taxon>
        <taxon>Epsilonproteobacteria</taxon>
        <taxon>Campylobacterales</taxon>
        <taxon>Helicobacteraceae</taxon>
        <taxon>Helicobacter</taxon>
    </lineage>
</organism>
<dbReference type="Gene3D" id="1.10.1660.10">
    <property type="match status" value="1"/>
</dbReference>
<dbReference type="SMART" id="SM00422">
    <property type="entry name" value="HTH_MERR"/>
    <property type="match status" value="1"/>
</dbReference>
<dbReference type="SUPFAM" id="SSF46955">
    <property type="entry name" value="Putative DNA-binding domain"/>
    <property type="match status" value="1"/>
</dbReference>
<evidence type="ECO:0000313" key="4">
    <source>
        <dbReference type="Proteomes" id="UP001434737"/>
    </source>
</evidence>
<dbReference type="PROSITE" id="PS50937">
    <property type="entry name" value="HTH_MERR_2"/>
    <property type="match status" value="1"/>
</dbReference>
<accession>A0ABZ3F604</accession>
<dbReference type="PANTHER" id="PTHR30204:SF82">
    <property type="entry name" value="TRANSCRIPTIONAL REGULATOR, MERR FAMILY"/>
    <property type="match status" value="1"/>
</dbReference>
<name>A0ABZ3F604_9HELI</name>
<reference evidence="3 4" key="1">
    <citation type="submission" date="2024-02" db="EMBL/GenBank/DDBJ databases">
        <title>Genome and pathogenicity analysis of Helicobacter mastomyrinus isolated from mice.</title>
        <authorList>
            <person name="Zhu L."/>
        </authorList>
    </citation>
    <scope>NUCLEOTIDE SEQUENCE [LARGE SCALE GENOMIC DNA]</scope>
    <source>
        <strain evidence="3 4">Hm-17</strain>
    </source>
</reference>
<dbReference type="InterPro" id="IPR000551">
    <property type="entry name" value="MerR-type_HTH_dom"/>
</dbReference>
<dbReference type="PANTHER" id="PTHR30204">
    <property type="entry name" value="REDOX-CYCLING DRUG-SENSING TRANSCRIPTIONAL ACTIVATOR SOXR"/>
    <property type="match status" value="1"/>
</dbReference>
<dbReference type="InterPro" id="IPR047057">
    <property type="entry name" value="MerR_fam"/>
</dbReference>
<sequence>MAYTIIEVEKLTGVPSRKLRFWCDKGLFPFIEKDKNGVRYFSQKDLEWVAWIDCYRTIGMSIAHLKEYIHLCSLGTETLEQRLEIIKTQKTTTIKEIKNLKKILSKLEYKIYYYNELIAAKKDSANPLSKDYRNIKDFKAKCTKIMPMASNKQ</sequence>
<dbReference type="Proteomes" id="UP001434737">
    <property type="component" value="Chromosome"/>
</dbReference>
<evidence type="ECO:0000256" key="1">
    <source>
        <dbReference type="ARBA" id="ARBA00023125"/>
    </source>
</evidence>
<gene>
    <name evidence="3" type="ORF">V3I05_09810</name>
</gene>
<feature type="domain" description="HTH merR-type" evidence="2">
    <location>
        <begin position="2"/>
        <end position="71"/>
    </location>
</feature>
<dbReference type="CDD" id="cd01109">
    <property type="entry name" value="HTH_YyaN"/>
    <property type="match status" value="1"/>
</dbReference>
<dbReference type="InterPro" id="IPR009061">
    <property type="entry name" value="DNA-bd_dom_put_sf"/>
</dbReference>
<dbReference type="Pfam" id="PF13411">
    <property type="entry name" value="MerR_1"/>
    <property type="match status" value="1"/>
</dbReference>
<keyword evidence="1" id="KW-0238">DNA-binding</keyword>
<proteinExistence type="predicted"/>
<evidence type="ECO:0000313" key="3">
    <source>
        <dbReference type="EMBL" id="XAM17967.1"/>
    </source>
</evidence>